<dbReference type="SUPFAM" id="SSF51735">
    <property type="entry name" value="NAD(P)-binding Rossmann-fold domains"/>
    <property type="match status" value="1"/>
</dbReference>
<keyword evidence="3" id="KW-1185">Reference proteome</keyword>
<dbReference type="PANTHER" id="PTHR42879:SF2">
    <property type="entry name" value="3-OXOACYL-[ACYL-CARRIER-PROTEIN] REDUCTASE FABG"/>
    <property type="match status" value="1"/>
</dbReference>
<name>A0A1G6XYU5_NIADE</name>
<dbReference type="EMBL" id="FMZO01000014">
    <property type="protein sequence ID" value="SDD83191.1"/>
    <property type="molecule type" value="Genomic_DNA"/>
</dbReference>
<evidence type="ECO:0000313" key="3">
    <source>
        <dbReference type="Proteomes" id="UP000198757"/>
    </source>
</evidence>
<dbReference type="InterPro" id="IPR036291">
    <property type="entry name" value="NAD(P)-bd_dom_sf"/>
</dbReference>
<gene>
    <name evidence="2" type="ORF">SAMN04487894_11466</name>
</gene>
<reference evidence="3" key="1">
    <citation type="submission" date="2016-10" db="EMBL/GenBank/DDBJ databases">
        <authorList>
            <person name="Varghese N."/>
            <person name="Submissions S."/>
        </authorList>
    </citation>
    <scope>NUCLEOTIDE SEQUENCE [LARGE SCALE GENOMIC DNA]</scope>
    <source>
        <strain evidence="3">DSM 25811 / CCM 8410 / LMG 26954 / E90</strain>
    </source>
</reference>
<dbReference type="Pfam" id="PF13561">
    <property type="entry name" value="adh_short_C2"/>
    <property type="match status" value="1"/>
</dbReference>
<dbReference type="STRING" id="1285928.SAMN04487894_11466"/>
<proteinExistence type="inferred from homology"/>
<dbReference type="PANTHER" id="PTHR42879">
    <property type="entry name" value="3-OXOACYL-(ACYL-CARRIER-PROTEIN) REDUCTASE"/>
    <property type="match status" value="1"/>
</dbReference>
<dbReference type="InterPro" id="IPR002347">
    <property type="entry name" value="SDR_fam"/>
</dbReference>
<dbReference type="Gene3D" id="3.40.50.720">
    <property type="entry name" value="NAD(P)-binding Rossmann-like Domain"/>
    <property type="match status" value="1"/>
</dbReference>
<comment type="similarity">
    <text evidence="1">Belongs to the short-chain dehydrogenases/reductases (SDR) family.</text>
</comment>
<dbReference type="AlphaFoldDB" id="A0A1G6XYU5"/>
<organism evidence="2 3">
    <name type="scientific">Niabella drilacis (strain DSM 25811 / CCM 8410 / CCUG 62505 / LMG 26954 / E90)</name>
    <dbReference type="NCBI Taxonomy" id="1285928"/>
    <lineage>
        <taxon>Bacteria</taxon>
        <taxon>Pseudomonadati</taxon>
        <taxon>Bacteroidota</taxon>
        <taxon>Chitinophagia</taxon>
        <taxon>Chitinophagales</taxon>
        <taxon>Chitinophagaceae</taxon>
        <taxon>Niabella</taxon>
    </lineage>
</organism>
<dbReference type="Proteomes" id="UP000198757">
    <property type="component" value="Unassembled WGS sequence"/>
</dbReference>
<accession>A0A1G6XYU5</accession>
<sequence>MISPGPTRTEVLSKSGADPQTVQNLFNQLAAAIPLKRTGTPEEVAKLVAYLCDAPAAFITGAEFVMDGGMTL</sequence>
<evidence type="ECO:0000256" key="1">
    <source>
        <dbReference type="ARBA" id="ARBA00006484"/>
    </source>
</evidence>
<dbReference type="InterPro" id="IPR050259">
    <property type="entry name" value="SDR"/>
</dbReference>
<evidence type="ECO:0000313" key="2">
    <source>
        <dbReference type="EMBL" id="SDD83191.1"/>
    </source>
</evidence>
<protein>
    <submittedName>
        <fullName evidence="2">Enoyl-(Acyl carrier protein) reductase</fullName>
    </submittedName>
</protein>